<dbReference type="PRINTS" id="PR01217">
    <property type="entry name" value="PRICHEXTENSN"/>
</dbReference>
<feature type="compositionally biased region" description="Low complexity" evidence="1">
    <location>
        <begin position="102"/>
        <end position="116"/>
    </location>
</feature>
<feature type="compositionally biased region" description="Low complexity" evidence="1">
    <location>
        <begin position="218"/>
        <end position="238"/>
    </location>
</feature>
<evidence type="ECO:0000256" key="1">
    <source>
        <dbReference type="SAM" id="MobiDB-lite"/>
    </source>
</evidence>
<feature type="region of interest" description="Disordered" evidence="1">
    <location>
        <begin position="208"/>
        <end position="299"/>
    </location>
</feature>
<dbReference type="EMBL" id="DS989822">
    <property type="protein sequence ID" value="EFQ98474.1"/>
    <property type="molecule type" value="Genomic_DNA"/>
</dbReference>
<organism evidence="3">
    <name type="scientific">Arthroderma gypseum (strain ATCC MYA-4604 / CBS 118893)</name>
    <name type="common">Microsporum gypseum</name>
    <dbReference type="NCBI Taxonomy" id="535722"/>
    <lineage>
        <taxon>Eukaryota</taxon>
        <taxon>Fungi</taxon>
        <taxon>Dikarya</taxon>
        <taxon>Ascomycota</taxon>
        <taxon>Pezizomycotina</taxon>
        <taxon>Eurotiomycetes</taxon>
        <taxon>Eurotiomycetidae</taxon>
        <taxon>Onygenales</taxon>
        <taxon>Arthrodermataceae</taxon>
        <taxon>Nannizzia</taxon>
    </lineage>
</organism>
<dbReference type="VEuPathDB" id="FungiDB:MGYG_01502"/>
<feature type="compositionally biased region" description="Low complexity" evidence="1">
    <location>
        <begin position="180"/>
        <end position="196"/>
    </location>
</feature>
<feature type="compositionally biased region" description="Low complexity" evidence="1">
    <location>
        <begin position="141"/>
        <end position="162"/>
    </location>
</feature>
<evidence type="ECO:0000313" key="2">
    <source>
        <dbReference type="EMBL" id="EFQ98474.1"/>
    </source>
</evidence>
<dbReference type="HOGENOM" id="CLU_930563_0_0_1"/>
<sequence>MNQNYAGYNAQGVVSQPQAAIPQSQQAAQDHAQAQDTAANAAIEAVRSQFIKAVKDKERRSPPIPTQSVQLAASCNNIVAENRSGDSLPHLPPGYQPPQPAVVPQTAQPAAQPQQQAAFQLTQHSNYQQTSMLPQPPQPAVVPQTAQPAAQPQQQAAFQLTQHSNYQQTSMLPQPPQPAVVPQTAQPAAQPQQQAAFQLAQTNYQQTSMLPQPPQPAIVPQTTQPAAQPQQQTSNHQQTIEPQSSMDFQLPVEPQQEQGVAGPSQIRNTTVPDVFDLFVNFGNGDKEPPTIDPRQLNRE</sequence>
<dbReference type="Proteomes" id="UP000002669">
    <property type="component" value="Unassembled WGS sequence"/>
</dbReference>
<dbReference type="RefSeq" id="XP_003177426.1">
    <property type="nucleotide sequence ID" value="XM_003177378.1"/>
</dbReference>
<protein>
    <submittedName>
        <fullName evidence="2">Uncharacterized protein</fullName>
    </submittedName>
</protein>
<dbReference type="GeneID" id="10032756"/>
<gene>
    <name evidence="2" type="ORF">MGYG_01502</name>
</gene>
<feature type="region of interest" description="Disordered" evidence="1">
    <location>
        <begin position="129"/>
        <end position="196"/>
    </location>
</feature>
<feature type="compositionally biased region" description="Pro residues" evidence="1">
    <location>
        <begin position="90"/>
        <end position="101"/>
    </location>
</feature>
<reference evidence="3" key="1">
    <citation type="journal article" date="2012" name="MBio">
        <title>Comparative genome analysis of Trichophyton rubrum and related dermatophytes reveals candidate genes involved in infection.</title>
        <authorList>
            <person name="Martinez D.A."/>
            <person name="Oliver B.G."/>
            <person name="Graeser Y."/>
            <person name="Goldberg J.M."/>
            <person name="Li W."/>
            <person name="Martinez-Rossi N.M."/>
            <person name="Monod M."/>
            <person name="Shelest E."/>
            <person name="Barton R.C."/>
            <person name="Birch E."/>
            <person name="Brakhage A.A."/>
            <person name="Chen Z."/>
            <person name="Gurr S.J."/>
            <person name="Heiman D."/>
            <person name="Heitman J."/>
            <person name="Kosti I."/>
            <person name="Rossi A."/>
            <person name="Saif S."/>
            <person name="Samalova M."/>
            <person name="Saunders C.W."/>
            <person name="Shea T."/>
            <person name="Summerbell R.C."/>
            <person name="Xu J."/>
            <person name="Young S."/>
            <person name="Zeng Q."/>
            <person name="Birren B.W."/>
            <person name="Cuomo C.A."/>
            <person name="White T.C."/>
        </authorList>
    </citation>
    <scope>NUCLEOTIDE SEQUENCE [LARGE SCALE GENOMIC DNA]</scope>
    <source>
        <strain evidence="3">ATCC MYA-4604 / CBS 118893</strain>
    </source>
</reference>
<proteinExistence type="predicted"/>
<feature type="compositionally biased region" description="Basic and acidic residues" evidence="1">
    <location>
        <begin position="284"/>
        <end position="299"/>
    </location>
</feature>
<feature type="region of interest" description="Disordered" evidence="1">
    <location>
        <begin position="82"/>
        <end position="116"/>
    </location>
</feature>
<name>E5R185_ARTGP</name>
<dbReference type="AlphaFoldDB" id="E5R185"/>
<evidence type="ECO:0000313" key="3">
    <source>
        <dbReference type="Proteomes" id="UP000002669"/>
    </source>
</evidence>
<accession>E5R185</accession>
<dbReference type="InParanoid" id="E5R185"/>
<keyword evidence="3" id="KW-1185">Reference proteome</keyword>